<feature type="domain" description="Trypsin-co-occurring" evidence="2">
    <location>
        <begin position="22"/>
        <end position="117"/>
    </location>
</feature>
<feature type="compositionally biased region" description="Pro residues" evidence="1">
    <location>
        <begin position="145"/>
        <end position="167"/>
    </location>
</feature>
<feature type="region of interest" description="Disordered" evidence="1">
    <location>
        <begin position="142"/>
        <end position="167"/>
    </location>
</feature>
<dbReference type="STRING" id="417292.SAMN05421806_10935"/>
<reference evidence="3 4" key="1">
    <citation type="submission" date="2016-10" db="EMBL/GenBank/DDBJ databases">
        <authorList>
            <person name="de Groot N.N."/>
        </authorList>
    </citation>
    <scope>NUCLEOTIDE SEQUENCE [LARGE SCALE GENOMIC DNA]</scope>
    <source>
        <strain evidence="3 4">CGMCC 4.5727</strain>
    </source>
</reference>
<dbReference type="Proteomes" id="UP000199155">
    <property type="component" value="Unassembled WGS sequence"/>
</dbReference>
<gene>
    <name evidence="3" type="ORF">SAMN05421806_10935</name>
</gene>
<dbReference type="Pfam" id="PF19493">
    <property type="entry name" value="Trypco1"/>
    <property type="match status" value="1"/>
</dbReference>
<keyword evidence="4" id="KW-1185">Reference proteome</keyword>
<evidence type="ECO:0000259" key="2">
    <source>
        <dbReference type="Pfam" id="PF19493"/>
    </source>
</evidence>
<dbReference type="NCBIfam" id="NF041216">
    <property type="entry name" value="CU044_2847_fam"/>
    <property type="match status" value="1"/>
</dbReference>
<accession>A0A1G9D5N7</accession>
<dbReference type="EMBL" id="FNFF01000009">
    <property type="protein sequence ID" value="SDK59239.1"/>
    <property type="molecule type" value="Genomic_DNA"/>
</dbReference>
<dbReference type="InterPro" id="IPR045794">
    <property type="entry name" value="Trypco1"/>
</dbReference>
<dbReference type="AlphaFoldDB" id="A0A1G9D5N7"/>
<evidence type="ECO:0000313" key="3">
    <source>
        <dbReference type="EMBL" id="SDK59239.1"/>
    </source>
</evidence>
<organism evidence="3 4">
    <name type="scientific">Streptomyces indicus</name>
    <dbReference type="NCBI Taxonomy" id="417292"/>
    <lineage>
        <taxon>Bacteria</taxon>
        <taxon>Bacillati</taxon>
        <taxon>Actinomycetota</taxon>
        <taxon>Actinomycetes</taxon>
        <taxon>Kitasatosporales</taxon>
        <taxon>Streptomycetaceae</taxon>
        <taxon>Streptomyces</taxon>
    </lineage>
</organism>
<sequence length="167" mass="17174">MSRTITRTHDGGRDMGEYMEFTTEDGTVVPVDFAADDEEGQHLVSGSDGAVRATRTFEESLSGVRAAAESALRVFRDGSLRPDSVEIEFGVKLTAQAGALIAKSAVEGHLVVKLAWAPGGPGQVTYLGQRVAAADSVEGAAVVAPPQPPAPPAPPAPPVPAPPAPQP</sequence>
<name>A0A1G9D5N7_9ACTN</name>
<protein>
    <recommendedName>
        <fullName evidence="2">Trypsin-co-occurring domain-containing protein</fullName>
    </recommendedName>
</protein>
<evidence type="ECO:0000313" key="4">
    <source>
        <dbReference type="Proteomes" id="UP000199155"/>
    </source>
</evidence>
<evidence type="ECO:0000256" key="1">
    <source>
        <dbReference type="SAM" id="MobiDB-lite"/>
    </source>
</evidence>
<dbReference type="RefSeq" id="WP_342742762.1">
    <property type="nucleotide sequence ID" value="NZ_FNFF01000009.1"/>
</dbReference>
<proteinExistence type="predicted"/>